<sequence>MKLAKITREALLFRSAPGCALERGDVDIQGLQMS</sequence>
<evidence type="ECO:0000313" key="2">
    <source>
        <dbReference type="Proteomes" id="UP000019146"/>
    </source>
</evidence>
<gene>
    <name evidence="1" type="ORF">K788_00016865</name>
</gene>
<dbReference type="Proteomes" id="UP000019146">
    <property type="component" value="Chromosome 1"/>
</dbReference>
<protein>
    <submittedName>
        <fullName evidence="1">Uncharacterized protein</fullName>
    </submittedName>
</protein>
<name>A0A0P0RCB8_9BURK</name>
<dbReference type="KEGG" id="bcai:K788_00016865"/>
<dbReference type="EMBL" id="CP012746">
    <property type="protein sequence ID" value="ALL66146.1"/>
    <property type="molecule type" value="Genomic_DNA"/>
</dbReference>
<evidence type="ECO:0000313" key="1">
    <source>
        <dbReference type="EMBL" id="ALL66146.1"/>
    </source>
</evidence>
<reference evidence="1 2" key="1">
    <citation type="journal article" date="2014" name="Genome Announc.">
        <title>Draft Genome Sequence of the Haloacid-Degrading Burkholderia caribensis Strain MBA4.</title>
        <authorList>
            <person name="Pan Y."/>
            <person name="Kong K.F."/>
            <person name="Tsang J.S."/>
        </authorList>
    </citation>
    <scope>NUCLEOTIDE SEQUENCE [LARGE SCALE GENOMIC DNA]</scope>
    <source>
        <strain evidence="1 2">MBA4</strain>
    </source>
</reference>
<dbReference type="AlphaFoldDB" id="A0A0P0RCB8"/>
<accession>A0A0P0RCB8</accession>
<proteinExistence type="predicted"/>
<organism evidence="1 2">
    <name type="scientific">Paraburkholderia caribensis MBA4</name>
    <dbReference type="NCBI Taxonomy" id="1323664"/>
    <lineage>
        <taxon>Bacteria</taxon>
        <taxon>Pseudomonadati</taxon>
        <taxon>Pseudomonadota</taxon>
        <taxon>Betaproteobacteria</taxon>
        <taxon>Burkholderiales</taxon>
        <taxon>Burkholderiaceae</taxon>
        <taxon>Paraburkholderia</taxon>
    </lineage>
</organism>